<evidence type="ECO:0000259" key="3">
    <source>
        <dbReference type="Pfam" id="PF21788"/>
    </source>
</evidence>
<feature type="domain" description="Transposable element P transposase-like RNase H" evidence="2">
    <location>
        <begin position="469"/>
        <end position="546"/>
    </location>
</feature>
<accession>A0AAE1HPV3</accession>
<dbReference type="Proteomes" id="UP001219518">
    <property type="component" value="Unassembled WGS sequence"/>
</dbReference>
<evidence type="ECO:0000313" key="5">
    <source>
        <dbReference type="EMBL" id="KAK3925316.1"/>
    </source>
</evidence>
<dbReference type="PANTHER" id="PTHR47577:SF2">
    <property type="entry name" value="THAP DOMAIN CONTAINING 9"/>
    <property type="match status" value="1"/>
</dbReference>
<proteinExistence type="predicted"/>
<dbReference type="InterPro" id="IPR048366">
    <property type="entry name" value="TNP-like_GBD"/>
</dbReference>
<feature type="domain" description="Transposable element P transposase-like GTP-binding insertion" evidence="3">
    <location>
        <begin position="572"/>
        <end position="686"/>
    </location>
</feature>
<dbReference type="Pfam" id="PF21787">
    <property type="entry name" value="TNP-like_RNaseH_N"/>
    <property type="match status" value="2"/>
</dbReference>
<keyword evidence="1" id="KW-0175">Coiled coil</keyword>
<dbReference type="Pfam" id="PF21789">
    <property type="entry name" value="TNP-like_RNaseH_C"/>
    <property type="match status" value="1"/>
</dbReference>
<dbReference type="AlphaFoldDB" id="A0AAE1HPV3"/>
<dbReference type="InterPro" id="IPR048365">
    <property type="entry name" value="TNP-like_RNaseH_N"/>
</dbReference>
<gene>
    <name evidence="5" type="ORF">KUF71_013523</name>
</gene>
<feature type="domain" description="Transposable element P transposase-like RNase H" evidence="2">
    <location>
        <begin position="372"/>
        <end position="430"/>
    </location>
</feature>
<keyword evidence="6" id="KW-1185">Reference proteome</keyword>
<evidence type="ECO:0000313" key="6">
    <source>
        <dbReference type="Proteomes" id="UP001219518"/>
    </source>
</evidence>
<evidence type="ECO:0000259" key="4">
    <source>
        <dbReference type="Pfam" id="PF21789"/>
    </source>
</evidence>
<dbReference type="PANTHER" id="PTHR47577">
    <property type="entry name" value="THAP DOMAIN-CONTAINING PROTEIN 6"/>
    <property type="match status" value="1"/>
</dbReference>
<comment type="caution">
    <text evidence="5">The sequence shown here is derived from an EMBL/GenBank/DDBJ whole genome shotgun (WGS) entry which is preliminary data.</text>
</comment>
<evidence type="ECO:0000256" key="1">
    <source>
        <dbReference type="SAM" id="Coils"/>
    </source>
</evidence>
<feature type="coiled-coil region" evidence="1">
    <location>
        <begin position="225"/>
        <end position="291"/>
    </location>
</feature>
<reference evidence="5" key="2">
    <citation type="journal article" date="2023" name="BMC Genomics">
        <title>Pest status, molecular evolution, and epigenetic factors derived from the genome assembly of Frankliniella fusca, a thysanopteran phytovirus vector.</title>
        <authorList>
            <person name="Catto M.A."/>
            <person name="Labadie P.E."/>
            <person name="Jacobson A.L."/>
            <person name="Kennedy G.G."/>
            <person name="Srinivasan R."/>
            <person name="Hunt B.G."/>
        </authorList>
    </citation>
    <scope>NUCLEOTIDE SEQUENCE</scope>
    <source>
        <strain evidence="5">PL_HMW_Pooled</strain>
    </source>
</reference>
<feature type="domain" description="Transposable element P transposase-like RNase H C-terminal" evidence="4">
    <location>
        <begin position="788"/>
        <end position="819"/>
    </location>
</feature>
<protein>
    <submittedName>
        <fullName evidence="5">Transposable element P transposase</fullName>
    </submittedName>
</protein>
<organism evidence="5 6">
    <name type="scientific">Frankliniella fusca</name>
    <dbReference type="NCBI Taxonomy" id="407009"/>
    <lineage>
        <taxon>Eukaryota</taxon>
        <taxon>Metazoa</taxon>
        <taxon>Ecdysozoa</taxon>
        <taxon>Arthropoda</taxon>
        <taxon>Hexapoda</taxon>
        <taxon>Insecta</taxon>
        <taxon>Pterygota</taxon>
        <taxon>Neoptera</taxon>
        <taxon>Paraneoptera</taxon>
        <taxon>Thysanoptera</taxon>
        <taxon>Terebrantia</taxon>
        <taxon>Thripoidea</taxon>
        <taxon>Thripidae</taxon>
        <taxon>Frankliniella</taxon>
    </lineage>
</organism>
<evidence type="ECO:0000259" key="2">
    <source>
        <dbReference type="Pfam" id="PF21787"/>
    </source>
</evidence>
<dbReference type="InterPro" id="IPR048367">
    <property type="entry name" value="TNP-like_RNaseH_C"/>
</dbReference>
<sequence>MVPYTKFHVAKPSSILKPFHQSFQIILHITSQNYLKEVHQRIEVVPKKKKQENSVIPAVEPDIVVTDDPQSSEIVHPENLQEEEEICNANASISTPPPWSCTEIHNLQKPINWVNGNTLEVTRKMIVHIDPETEQINKLITFSDHQPPIIKLRGVLFTSDIAPKINSAAAAQTLLEKFDKIKLCSGTGYKNKKFSNACQLAVKKGKRCQDCTKLHDRLRKIGYRQEKVEKRKKEKQEKKIKLKRKIQSLTRSRLNLIAKLPYLEFFFPLKVKKYKRKVEHLIRQCQAKDETVIAEAISKLPAAQQEAVKACFAASKRKGPSGKRYTAEWIYECMLMRIKDKKLYNHIRRHEILVLPATCTINGYLKHYGGAYGFQPQVLEMLKKKTADMPAKSRRGMILIDEMKLTKGVHFDASTMQVQGFKDLGEEAEEALGDDFRDTVEEAIESLPIDPKAKTRIQRRQHAQLKTKNEKDRNLGDHALVISFQPFRGKWVQAIACFLTRGNATDSELTKFILEAIILLEQSGLLVDGVVTDGASGNRTMWTKFGVSKENCSAIHPCNPHRKLYFISDFPHLMKCMRNCLCTKKIIQTPKGDVQLGHWEAVLEADKLHKIGLREAHKLTNDHLHPDPWQKMNVAMAWQFWSASVGAAMESYRFQGFEKLSDCDASKEMCLLINSLADAMNSNRPQTSLRLDSTNFKAIQKFLEYFTSLKEWADKKLNKKLQEAEKARVDHLNAQGKNPRGKVVKYQENFIFSDSTDIGLIVSLKNTLELVQFLIKKCGFVFVMTARLNQDALERFFGLVRQSCGGNTHPEPRVFAQLFRLLSIYSLVKPCRGSNITGGEMVKTLFNLEDLKEKNKKERQKLLSDKLDEIIIKGQNLEEITDLMEVVQKDHDYIGDGEAVDQFALSYVTGFVARHSKRYTAGCEECTTCLKKEEKDKTDVDTLITTKSKGYLTYPSDALVELTHTLEKNILKTAVNSELEENILFLVLEGLENSKVKTIGCEEHKHELTKSIMKFYLIMRMHFLTRKWNENTKKD</sequence>
<reference evidence="5" key="1">
    <citation type="submission" date="2021-07" db="EMBL/GenBank/DDBJ databases">
        <authorList>
            <person name="Catto M.A."/>
            <person name="Jacobson A."/>
            <person name="Kennedy G."/>
            <person name="Labadie P."/>
            <person name="Hunt B.G."/>
            <person name="Srinivasan R."/>
        </authorList>
    </citation>
    <scope>NUCLEOTIDE SEQUENCE</scope>
    <source>
        <strain evidence="5">PL_HMW_Pooled</strain>
        <tissue evidence="5">Head</tissue>
    </source>
</reference>
<dbReference type="Pfam" id="PF21788">
    <property type="entry name" value="TNP-like_GBD"/>
    <property type="match status" value="1"/>
</dbReference>
<dbReference type="EMBL" id="JAHWGI010001226">
    <property type="protein sequence ID" value="KAK3925316.1"/>
    <property type="molecule type" value="Genomic_DNA"/>
</dbReference>
<name>A0AAE1HPV3_9NEOP</name>